<evidence type="ECO:0000313" key="1">
    <source>
        <dbReference type="EMBL" id="GAG65761.1"/>
    </source>
</evidence>
<dbReference type="EMBL" id="BART01005426">
    <property type="protein sequence ID" value="GAG65761.1"/>
    <property type="molecule type" value="Genomic_DNA"/>
</dbReference>
<sequence length="49" mass="5635">RTKYDASISSGLAIMACQKHLYVTERKESKIKLNFARYTNTGIQSEIIR</sequence>
<feature type="non-terminal residue" evidence="1">
    <location>
        <position position="1"/>
    </location>
</feature>
<dbReference type="AlphaFoldDB" id="X1B155"/>
<organism evidence="1">
    <name type="scientific">marine sediment metagenome</name>
    <dbReference type="NCBI Taxonomy" id="412755"/>
    <lineage>
        <taxon>unclassified sequences</taxon>
        <taxon>metagenomes</taxon>
        <taxon>ecological metagenomes</taxon>
    </lineage>
</organism>
<accession>X1B155</accession>
<comment type="caution">
    <text evidence="1">The sequence shown here is derived from an EMBL/GenBank/DDBJ whole genome shotgun (WGS) entry which is preliminary data.</text>
</comment>
<name>X1B155_9ZZZZ</name>
<reference evidence="1" key="1">
    <citation type="journal article" date="2014" name="Front. Microbiol.">
        <title>High frequency of phylogenetically diverse reductive dehalogenase-homologous genes in deep subseafloor sedimentary metagenomes.</title>
        <authorList>
            <person name="Kawai M."/>
            <person name="Futagami T."/>
            <person name="Toyoda A."/>
            <person name="Takaki Y."/>
            <person name="Nishi S."/>
            <person name="Hori S."/>
            <person name="Arai W."/>
            <person name="Tsubouchi T."/>
            <person name="Morono Y."/>
            <person name="Uchiyama I."/>
            <person name="Ito T."/>
            <person name="Fujiyama A."/>
            <person name="Inagaki F."/>
            <person name="Takami H."/>
        </authorList>
    </citation>
    <scope>NUCLEOTIDE SEQUENCE</scope>
    <source>
        <strain evidence="1">Expedition CK06-06</strain>
    </source>
</reference>
<proteinExistence type="predicted"/>
<protein>
    <submittedName>
        <fullName evidence="1">Uncharacterized protein</fullName>
    </submittedName>
</protein>
<gene>
    <name evidence="1" type="ORF">S01H4_12643</name>
</gene>